<keyword evidence="3" id="KW-1185">Reference proteome</keyword>
<accession>A0AAV0XFX9</accession>
<protein>
    <submittedName>
        <fullName evidence="2">Uncharacterized protein</fullName>
    </submittedName>
</protein>
<evidence type="ECO:0000313" key="3">
    <source>
        <dbReference type="Proteomes" id="UP001160148"/>
    </source>
</evidence>
<reference evidence="2 3" key="1">
    <citation type="submission" date="2023-01" db="EMBL/GenBank/DDBJ databases">
        <authorList>
            <person name="Whitehead M."/>
        </authorList>
    </citation>
    <scope>NUCLEOTIDE SEQUENCE [LARGE SCALE GENOMIC DNA]</scope>
</reference>
<name>A0AAV0XFX9_9HEMI</name>
<comment type="caution">
    <text evidence="2">The sequence shown here is derived from an EMBL/GenBank/DDBJ whole genome shotgun (WGS) entry which is preliminary data.</text>
</comment>
<feature type="region of interest" description="Disordered" evidence="1">
    <location>
        <begin position="1"/>
        <end position="37"/>
    </location>
</feature>
<proteinExistence type="predicted"/>
<dbReference type="EMBL" id="CARXXK010000004">
    <property type="protein sequence ID" value="CAI6367021.1"/>
    <property type="molecule type" value="Genomic_DNA"/>
</dbReference>
<gene>
    <name evidence="2" type="ORF">MEUPH1_LOCUS21542</name>
</gene>
<dbReference type="Proteomes" id="UP001160148">
    <property type="component" value="Unassembled WGS sequence"/>
</dbReference>
<evidence type="ECO:0000313" key="2">
    <source>
        <dbReference type="EMBL" id="CAI6367021.1"/>
    </source>
</evidence>
<evidence type="ECO:0000256" key="1">
    <source>
        <dbReference type="SAM" id="MobiDB-lite"/>
    </source>
</evidence>
<sequence length="78" mass="8616">MDSVPTPFCIGSSESSGNLSDNSCYSENFTGEPAEYDPQLTPERVRLNGYDSSETFSDILEDVAVNYRTHHGTQPRPV</sequence>
<dbReference type="AlphaFoldDB" id="A0AAV0XFX9"/>
<feature type="compositionally biased region" description="Low complexity" evidence="1">
    <location>
        <begin position="11"/>
        <end position="23"/>
    </location>
</feature>
<organism evidence="2 3">
    <name type="scientific">Macrosiphum euphorbiae</name>
    <name type="common">potato aphid</name>
    <dbReference type="NCBI Taxonomy" id="13131"/>
    <lineage>
        <taxon>Eukaryota</taxon>
        <taxon>Metazoa</taxon>
        <taxon>Ecdysozoa</taxon>
        <taxon>Arthropoda</taxon>
        <taxon>Hexapoda</taxon>
        <taxon>Insecta</taxon>
        <taxon>Pterygota</taxon>
        <taxon>Neoptera</taxon>
        <taxon>Paraneoptera</taxon>
        <taxon>Hemiptera</taxon>
        <taxon>Sternorrhyncha</taxon>
        <taxon>Aphidomorpha</taxon>
        <taxon>Aphidoidea</taxon>
        <taxon>Aphididae</taxon>
        <taxon>Macrosiphini</taxon>
        <taxon>Macrosiphum</taxon>
    </lineage>
</organism>